<gene>
    <name evidence="5" type="ORF">AWB85_21355</name>
</gene>
<dbReference type="Proteomes" id="UP000186919">
    <property type="component" value="Unassembled WGS sequence"/>
</dbReference>
<feature type="compositionally biased region" description="Polar residues" evidence="2">
    <location>
        <begin position="408"/>
        <end position="418"/>
    </location>
</feature>
<dbReference type="Gene3D" id="1.20.1260.20">
    <property type="entry name" value="PPE superfamily"/>
    <property type="match status" value="1"/>
</dbReference>
<sequence length="435" mass="43259">MTAPIPPLWIAAPPEVHSTLLNFGPGAGLVAQGGLSWGTHTAMYTTAATELTEILHEAGVNYAGPSAAKFIAAHGPMLTWIGMVIAKSTVAAEAHTTVTAEYEAAQLAMPTMPELLTNHFVHGVLVGTNFFGVNTIPIGLNEADYDRMWILAANVMTGWDAGSTGAVDSIPPSTPSPILLLPGVGEAGSAAADAAAQPLMAEGAAGGVLMNGADVGSTKQLVGKIATSPLSLDNALRQPNGESGQAQGMQPENIASSGMQQVGSMIPQAVQGATSALQGGPQQLLSQAPQLVSQAPQALGQMLGQFGGSGLGSGSQPASVPVGFAGTGAIRGFNPAGLTSLAGGAYGSGPTKPLLPSTWGTPSTSAELSNNLARGIPGTPPAMAGAGASTGAGGGMMGAGAGRRNSKSQRVTTYGSSESAEDDADTATTQGRGHY</sequence>
<feature type="domain" description="PPE-PPW subfamily C-terminal" evidence="4">
    <location>
        <begin position="315"/>
        <end position="359"/>
    </location>
</feature>
<dbReference type="AlphaFoldDB" id="A0A179VEA4"/>
<dbReference type="PANTHER" id="PTHR46766:SF1">
    <property type="entry name" value="GLUTAMINE-RICH PROTEIN 2"/>
    <property type="match status" value="1"/>
</dbReference>
<accession>A0A179VEA4</accession>
<name>A0A179VEA4_9MYCO</name>
<dbReference type="InterPro" id="IPR038332">
    <property type="entry name" value="PPE_sf"/>
</dbReference>
<evidence type="ECO:0000256" key="2">
    <source>
        <dbReference type="SAM" id="MobiDB-lite"/>
    </source>
</evidence>
<comment type="similarity">
    <text evidence="1">Belongs to the mycobacterial PPE family.</text>
</comment>
<reference evidence="5 6" key="1">
    <citation type="submission" date="2016-01" db="EMBL/GenBank/DDBJ databases">
        <title>Mycobacterium immunogenum strain CD11_6 genome sequencing and assembly.</title>
        <authorList>
            <person name="Kaur G."/>
            <person name="Nair G.R."/>
            <person name="Mayilraj S."/>
        </authorList>
    </citation>
    <scope>NUCLEOTIDE SEQUENCE [LARGE SCALE GENOMIC DNA]</scope>
    <source>
        <strain evidence="5 6">CD11-6</strain>
    </source>
</reference>
<feature type="compositionally biased region" description="Polar residues" evidence="2">
    <location>
        <begin position="426"/>
        <end position="435"/>
    </location>
</feature>
<feature type="compositionally biased region" description="Gly residues" evidence="2">
    <location>
        <begin position="388"/>
        <end position="401"/>
    </location>
</feature>
<evidence type="ECO:0008006" key="7">
    <source>
        <dbReference type="Google" id="ProtNLM"/>
    </source>
</evidence>
<evidence type="ECO:0000313" key="6">
    <source>
        <dbReference type="Proteomes" id="UP000186919"/>
    </source>
</evidence>
<organism evidence="5 6">
    <name type="scientific">Mycobacteroides immunogenum</name>
    <dbReference type="NCBI Taxonomy" id="83262"/>
    <lineage>
        <taxon>Bacteria</taxon>
        <taxon>Bacillati</taxon>
        <taxon>Actinomycetota</taxon>
        <taxon>Actinomycetes</taxon>
        <taxon>Mycobacteriales</taxon>
        <taxon>Mycobacteriaceae</taxon>
        <taxon>Mycobacteroides</taxon>
    </lineage>
</organism>
<evidence type="ECO:0000259" key="4">
    <source>
        <dbReference type="Pfam" id="PF18878"/>
    </source>
</evidence>
<feature type="domain" description="PPE" evidence="3">
    <location>
        <begin position="9"/>
        <end position="170"/>
    </location>
</feature>
<dbReference type="GO" id="GO:0052572">
    <property type="term" value="P:response to host immune response"/>
    <property type="evidence" value="ECO:0007669"/>
    <property type="project" value="TreeGrafter"/>
</dbReference>
<dbReference type="EMBL" id="LQYE01000007">
    <property type="protein sequence ID" value="OAT69315.1"/>
    <property type="molecule type" value="Genomic_DNA"/>
</dbReference>
<dbReference type="PANTHER" id="PTHR46766">
    <property type="entry name" value="GLUTAMINE-RICH PROTEIN 2"/>
    <property type="match status" value="1"/>
</dbReference>
<dbReference type="SUPFAM" id="SSF140459">
    <property type="entry name" value="PE/PPE dimer-like"/>
    <property type="match status" value="1"/>
</dbReference>
<dbReference type="InterPro" id="IPR000030">
    <property type="entry name" value="PPE_dom"/>
</dbReference>
<proteinExistence type="inferred from homology"/>
<dbReference type="InterPro" id="IPR043641">
    <property type="entry name" value="PPE-PPW_C"/>
</dbReference>
<feature type="region of interest" description="Disordered" evidence="2">
    <location>
        <begin position="377"/>
        <end position="435"/>
    </location>
</feature>
<dbReference type="RefSeq" id="WP_064628792.1">
    <property type="nucleotide sequence ID" value="NZ_LQYE01000007.1"/>
</dbReference>
<comment type="caution">
    <text evidence="5">The sequence shown here is derived from an EMBL/GenBank/DDBJ whole genome shotgun (WGS) entry which is preliminary data.</text>
</comment>
<evidence type="ECO:0000259" key="3">
    <source>
        <dbReference type="Pfam" id="PF00823"/>
    </source>
</evidence>
<evidence type="ECO:0000313" key="5">
    <source>
        <dbReference type="EMBL" id="OAT69315.1"/>
    </source>
</evidence>
<evidence type="ECO:0000256" key="1">
    <source>
        <dbReference type="ARBA" id="ARBA00010652"/>
    </source>
</evidence>
<dbReference type="Pfam" id="PF00823">
    <property type="entry name" value="PPE"/>
    <property type="match status" value="1"/>
</dbReference>
<protein>
    <recommendedName>
        <fullName evidence="7">PPE family domain-containing protein</fullName>
    </recommendedName>
</protein>
<dbReference type="Pfam" id="PF18878">
    <property type="entry name" value="PPE-PPW"/>
    <property type="match status" value="1"/>
</dbReference>